<dbReference type="SUPFAM" id="SSF140591">
    <property type="entry name" value="Type III secretion system domain"/>
    <property type="match status" value="1"/>
</dbReference>
<keyword evidence="3" id="KW-1185">Reference proteome</keyword>
<evidence type="ECO:0000313" key="2">
    <source>
        <dbReference type="EMBL" id="TCI13685.1"/>
    </source>
</evidence>
<dbReference type="GO" id="GO:0009986">
    <property type="term" value="C:cell surface"/>
    <property type="evidence" value="ECO:0007669"/>
    <property type="project" value="InterPro"/>
</dbReference>
<proteinExistence type="predicted"/>
<gene>
    <name evidence="2" type="ORF">EZM97_10625</name>
</gene>
<organism evidence="2 3">
    <name type="scientific">Dyella soli</name>
    <dbReference type="NCBI Taxonomy" id="522319"/>
    <lineage>
        <taxon>Bacteria</taxon>
        <taxon>Pseudomonadati</taxon>
        <taxon>Pseudomonadota</taxon>
        <taxon>Gammaproteobacteria</taxon>
        <taxon>Lysobacterales</taxon>
        <taxon>Rhodanobacteraceae</taxon>
        <taxon>Dyella</taxon>
    </lineage>
</organism>
<protein>
    <submittedName>
        <fullName evidence="2">YopN family type III secretion system gatekeeper subunit</fullName>
    </submittedName>
</protein>
<sequence length="379" mass="42183">MKIPSTVIPLVDGSRLARTRGKARESDRVDVPAPVDEPLRADQDALSVALDLGDDATALLTVLRQRRRDRASGEVESDAPSEWTDALLEDDSLQRFEELHACLRGGGSAQQVLALLRTRFPDAGDALLVLGQWRRFRDLSREERECLEEVLATLRAALEGEGAQSLRDARAGANASAKAKLVAHRTGLDAKALRESYRDFLGMDLVPISQYELWMEQYGFEARHSVLDFIERALVADIYALDPSCSRLEFGNALRYIVRLGSLRSADLRLLSSGWRQDIMARLRVDKPTWLLAMFSVVRDAEKLRTLLHATCAKAVPPPTIEERCILVQSMRRALSQLSPAMWHGQDEYAATFAALDELAEQAVSAEIAARPLSVLRVR</sequence>
<dbReference type="EMBL" id="SJTG01000001">
    <property type="protein sequence ID" value="TCI13685.1"/>
    <property type="molecule type" value="Genomic_DNA"/>
</dbReference>
<feature type="domain" description="Hypersensitivity response secretion-like HrpJ" evidence="1">
    <location>
        <begin position="63"/>
        <end position="218"/>
    </location>
</feature>
<dbReference type="NCBIfam" id="TIGR02568">
    <property type="entry name" value="LcrE"/>
    <property type="match status" value="1"/>
</dbReference>
<evidence type="ECO:0000259" key="1">
    <source>
        <dbReference type="Pfam" id="PF07201"/>
    </source>
</evidence>
<evidence type="ECO:0000313" key="3">
    <source>
        <dbReference type="Proteomes" id="UP000291822"/>
    </source>
</evidence>
<dbReference type="InterPro" id="IPR010812">
    <property type="entry name" value="HrpJ-like"/>
</dbReference>
<dbReference type="InterPro" id="IPR013401">
    <property type="entry name" value="T3SS_LcrE"/>
</dbReference>
<dbReference type="Proteomes" id="UP000291822">
    <property type="component" value="Unassembled WGS sequence"/>
</dbReference>
<comment type="caution">
    <text evidence="2">The sequence shown here is derived from an EMBL/GenBank/DDBJ whole genome shotgun (WGS) entry which is preliminary data.</text>
</comment>
<dbReference type="GO" id="GO:0050709">
    <property type="term" value="P:negative regulation of protein secretion"/>
    <property type="evidence" value="ECO:0007669"/>
    <property type="project" value="InterPro"/>
</dbReference>
<reference evidence="2 3" key="1">
    <citation type="submission" date="2019-02" db="EMBL/GenBank/DDBJ databases">
        <title>Dyella amyloliquefaciens sp. nov., isolated from forest soil.</title>
        <authorList>
            <person name="Gao Z.-H."/>
            <person name="Qiu L.-H."/>
        </authorList>
    </citation>
    <scope>NUCLEOTIDE SEQUENCE [LARGE SCALE GENOMIC DNA]</scope>
    <source>
        <strain evidence="2 3">KACC 12747</strain>
    </source>
</reference>
<dbReference type="Pfam" id="PF07201">
    <property type="entry name" value="HrpJ"/>
    <property type="match status" value="1"/>
</dbReference>
<dbReference type="RefSeq" id="WP_131149533.1">
    <property type="nucleotide sequence ID" value="NZ_SJTG01000001.1"/>
</dbReference>
<name>A0A4R0YW45_9GAMM</name>
<dbReference type="PRINTS" id="PR01344">
    <property type="entry name" value="INVEPROTEIN"/>
</dbReference>
<dbReference type="InterPro" id="IPR003520">
    <property type="entry name" value="Invas_InvE"/>
</dbReference>
<accession>A0A4R0YW45</accession>
<dbReference type="AlphaFoldDB" id="A0A4R0YW45"/>
<dbReference type="GO" id="GO:0030254">
    <property type="term" value="P:protein secretion by the type III secretion system"/>
    <property type="evidence" value="ECO:0007669"/>
    <property type="project" value="InterPro"/>
</dbReference>
<dbReference type="Gene3D" id="1.10.150.630">
    <property type="match status" value="1"/>
</dbReference>
<dbReference type="GO" id="GO:0019867">
    <property type="term" value="C:outer membrane"/>
    <property type="evidence" value="ECO:0007669"/>
    <property type="project" value="InterPro"/>
</dbReference>